<dbReference type="PROSITE" id="PS51257">
    <property type="entry name" value="PROKAR_LIPOPROTEIN"/>
    <property type="match status" value="1"/>
</dbReference>
<feature type="chain" id="PRO_5022230694" description="YtkA-like domain-containing protein" evidence="1">
    <location>
        <begin position="23"/>
        <end position="118"/>
    </location>
</feature>
<sequence>MRSAALFVMLVLLLAACKPTKAEPLDADVSITPWPPQVRPSLIAVRVPPSLDVVSVKVVGDMTHAGMIPVEGEASRDEDGVWRVRDFDLNMRGDWILTITAKDRQGKKYVKEVRFTIR</sequence>
<dbReference type="Proteomes" id="UP000321827">
    <property type="component" value="Unassembled WGS sequence"/>
</dbReference>
<dbReference type="EMBL" id="BJXN01000002">
    <property type="protein sequence ID" value="GEM88958.1"/>
    <property type="molecule type" value="Genomic_DNA"/>
</dbReference>
<dbReference type="AlphaFoldDB" id="A0A511RH46"/>
<protein>
    <recommendedName>
        <fullName evidence="4">YtkA-like domain-containing protein</fullName>
    </recommendedName>
</protein>
<evidence type="ECO:0000313" key="3">
    <source>
        <dbReference type="Proteomes" id="UP000321827"/>
    </source>
</evidence>
<evidence type="ECO:0000256" key="1">
    <source>
        <dbReference type="SAM" id="SignalP"/>
    </source>
</evidence>
<proteinExistence type="predicted"/>
<dbReference type="OrthoDB" id="34375at2"/>
<evidence type="ECO:0008006" key="4">
    <source>
        <dbReference type="Google" id="ProtNLM"/>
    </source>
</evidence>
<gene>
    <name evidence="2" type="ORF">ODE01S_03920</name>
</gene>
<comment type="caution">
    <text evidence="2">The sequence shown here is derived from an EMBL/GenBank/DDBJ whole genome shotgun (WGS) entry which is preliminary data.</text>
</comment>
<evidence type="ECO:0000313" key="2">
    <source>
        <dbReference type="EMBL" id="GEM88958.1"/>
    </source>
</evidence>
<dbReference type="RefSeq" id="WP_147145276.1">
    <property type="nucleotide sequence ID" value="NZ_BJXN01000002.1"/>
</dbReference>
<name>A0A511RH46_9DEIN</name>
<accession>A0A511RH46</accession>
<feature type="signal peptide" evidence="1">
    <location>
        <begin position="1"/>
        <end position="22"/>
    </location>
</feature>
<reference evidence="2 3" key="1">
    <citation type="submission" date="2019-07" db="EMBL/GenBank/DDBJ databases">
        <title>Whole genome shotgun sequence of Oceanithermus desulfurans NBRC 100063.</title>
        <authorList>
            <person name="Hosoyama A."/>
            <person name="Uohara A."/>
            <person name="Ohji S."/>
            <person name="Ichikawa N."/>
        </authorList>
    </citation>
    <scope>NUCLEOTIDE SEQUENCE [LARGE SCALE GENOMIC DNA]</scope>
    <source>
        <strain evidence="2 3">NBRC 100063</strain>
    </source>
</reference>
<keyword evidence="1" id="KW-0732">Signal</keyword>
<organism evidence="2 3">
    <name type="scientific">Oceanithermus desulfurans NBRC 100063</name>
    <dbReference type="NCBI Taxonomy" id="1227550"/>
    <lineage>
        <taxon>Bacteria</taxon>
        <taxon>Thermotogati</taxon>
        <taxon>Deinococcota</taxon>
        <taxon>Deinococci</taxon>
        <taxon>Thermales</taxon>
        <taxon>Thermaceae</taxon>
        <taxon>Oceanithermus</taxon>
    </lineage>
</organism>